<proteinExistence type="predicted"/>
<evidence type="ECO:0000313" key="2">
    <source>
        <dbReference type="Proteomes" id="UP001530293"/>
    </source>
</evidence>
<organism evidence="1 2">
    <name type="scientific">Discostella pseudostelligera</name>
    <dbReference type="NCBI Taxonomy" id="259834"/>
    <lineage>
        <taxon>Eukaryota</taxon>
        <taxon>Sar</taxon>
        <taxon>Stramenopiles</taxon>
        <taxon>Ochrophyta</taxon>
        <taxon>Bacillariophyta</taxon>
        <taxon>Coscinodiscophyceae</taxon>
        <taxon>Thalassiosirophycidae</taxon>
        <taxon>Stephanodiscales</taxon>
        <taxon>Stephanodiscaceae</taxon>
        <taxon>Discostella</taxon>
    </lineage>
</organism>
<dbReference type="EMBL" id="JALLBG020000108">
    <property type="protein sequence ID" value="KAL3764092.1"/>
    <property type="molecule type" value="Genomic_DNA"/>
</dbReference>
<comment type="caution">
    <text evidence="1">The sequence shown here is derived from an EMBL/GenBank/DDBJ whole genome shotgun (WGS) entry which is preliminary data.</text>
</comment>
<gene>
    <name evidence="1" type="ORF">ACHAWU_003904</name>
</gene>
<keyword evidence="2" id="KW-1185">Reference proteome</keyword>
<evidence type="ECO:0000313" key="1">
    <source>
        <dbReference type="EMBL" id="KAL3764092.1"/>
    </source>
</evidence>
<protein>
    <submittedName>
        <fullName evidence="1">Uncharacterized protein</fullName>
    </submittedName>
</protein>
<dbReference type="Proteomes" id="UP001530293">
    <property type="component" value="Unassembled WGS sequence"/>
</dbReference>
<accession>A0ABD3MPF9</accession>
<reference evidence="1 2" key="1">
    <citation type="submission" date="2024-10" db="EMBL/GenBank/DDBJ databases">
        <title>Updated reference genomes for cyclostephanoid diatoms.</title>
        <authorList>
            <person name="Roberts W.R."/>
            <person name="Alverson A.J."/>
        </authorList>
    </citation>
    <scope>NUCLEOTIDE SEQUENCE [LARGE SCALE GENOMIC DNA]</scope>
    <source>
        <strain evidence="1 2">AJA232-27</strain>
    </source>
</reference>
<dbReference type="AlphaFoldDB" id="A0ABD3MPF9"/>
<sequence length="95" mass="10408">MVDFGFNQLCMKVETEVSINSSAFSETDIVTSRCNASTMSPITSLSISAEKYSLHTTFGSTMNTWILSTSDSILVMKDNVDFAVVQCILHSLIKS</sequence>
<name>A0ABD3MPF9_9STRA</name>